<keyword evidence="3 6" id="KW-1133">Transmembrane helix</keyword>
<dbReference type="PANTHER" id="PTHR43220:SF18">
    <property type="entry name" value="TRANSMEMBRANE PROTEIN 41B"/>
    <property type="match status" value="1"/>
</dbReference>
<evidence type="ECO:0000256" key="1">
    <source>
        <dbReference type="ARBA" id="ARBA00004141"/>
    </source>
</evidence>
<name>A0A1B6D8G6_9HEMI</name>
<dbReference type="PANTHER" id="PTHR43220">
    <property type="match status" value="1"/>
</dbReference>
<reference evidence="8" key="1">
    <citation type="submission" date="2015-12" db="EMBL/GenBank/DDBJ databases">
        <title>De novo transcriptome assembly of four potential Pierce s Disease insect vectors from Arizona vineyards.</title>
        <authorList>
            <person name="Tassone E.E."/>
        </authorList>
    </citation>
    <scope>NUCLEOTIDE SEQUENCE</scope>
</reference>
<evidence type="ECO:0000256" key="4">
    <source>
        <dbReference type="ARBA" id="ARBA00023136"/>
    </source>
</evidence>
<proteinExistence type="inferred from homology"/>
<dbReference type="InterPro" id="IPR045014">
    <property type="entry name" value="TM41A/B"/>
</dbReference>
<evidence type="ECO:0000313" key="8">
    <source>
        <dbReference type="EMBL" id="JAS21979.1"/>
    </source>
</evidence>
<dbReference type="AlphaFoldDB" id="A0A1B6D8G6"/>
<evidence type="ECO:0000256" key="5">
    <source>
        <dbReference type="ARBA" id="ARBA00025797"/>
    </source>
</evidence>
<feature type="transmembrane region" description="Helical" evidence="6">
    <location>
        <begin position="174"/>
        <end position="200"/>
    </location>
</feature>
<evidence type="ECO:0000256" key="3">
    <source>
        <dbReference type="ARBA" id="ARBA00022989"/>
    </source>
</evidence>
<sequence length="324" mass="36868">MVPDRTNLGEFPLQSSEISSTSDFKYKISRPSPILCCYLLRNNLTLSRRPTSSIQNSIPHNERRFFINNSQRLEDLQRNAASRRNGIFIVVTIFITCLVGLLYVYRNFPKLDANERNHIKLPTNIEDAQLLGKVLANYTDKYYFEVLIAIILTFLFLQSFAIPGTLFLSILCGFLFSFPIALLVICFCSATGASFCYLVSNRFLRSLITHYFPDQVKKYTDLVRKHKDNLFNYMLFLRMTPILPNWFINITSPVVQVPIYTFWIGTFIGVAPPSIVAIQAGQTLLELTSSSGTWSWTSVIVLGALAVASLIPVFLKDKLKKKFA</sequence>
<evidence type="ECO:0000259" key="7">
    <source>
        <dbReference type="Pfam" id="PF09335"/>
    </source>
</evidence>
<feature type="transmembrane region" description="Helical" evidence="6">
    <location>
        <begin position="260"/>
        <end position="281"/>
    </location>
</feature>
<feature type="transmembrane region" description="Helical" evidence="6">
    <location>
        <begin position="293"/>
        <end position="315"/>
    </location>
</feature>
<feature type="transmembrane region" description="Helical" evidence="6">
    <location>
        <begin position="142"/>
        <end position="162"/>
    </location>
</feature>
<organism evidence="8">
    <name type="scientific">Clastoptera arizonana</name>
    <name type="common">Arizona spittle bug</name>
    <dbReference type="NCBI Taxonomy" id="38151"/>
    <lineage>
        <taxon>Eukaryota</taxon>
        <taxon>Metazoa</taxon>
        <taxon>Ecdysozoa</taxon>
        <taxon>Arthropoda</taxon>
        <taxon>Hexapoda</taxon>
        <taxon>Insecta</taxon>
        <taxon>Pterygota</taxon>
        <taxon>Neoptera</taxon>
        <taxon>Paraneoptera</taxon>
        <taxon>Hemiptera</taxon>
        <taxon>Auchenorrhyncha</taxon>
        <taxon>Cercopoidea</taxon>
        <taxon>Clastopteridae</taxon>
        <taxon>Clastoptera</taxon>
    </lineage>
</organism>
<evidence type="ECO:0000313" key="9">
    <source>
        <dbReference type="EMBL" id="JAS27211.1"/>
    </source>
</evidence>
<keyword evidence="4 6" id="KW-0472">Membrane</keyword>
<dbReference type="Pfam" id="PF09335">
    <property type="entry name" value="VTT_dom"/>
    <property type="match status" value="1"/>
</dbReference>
<protein>
    <recommendedName>
        <fullName evidence="7">VTT domain-containing protein</fullName>
    </recommendedName>
</protein>
<keyword evidence="2 6" id="KW-0812">Transmembrane</keyword>
<dbReference type="InterPro" id="IPR032816">
    <property type="entry name" value="VTT_dom"/>
</dbReference>
<comment type="subcellular location">
    <subcellularLocation>
        <location evidence="1">Membrane</location>
        <topology evidence="1">Multi-pass membrane protein</topology>
    </subcellularLocation>
</comment>
<feature type="transmembrane region" description="Helical" evidence="6">
    <location>
        <begin position="86"/>
        <end position="105"/>
    </location>
</feature>
<evidence type="ECO:0000256" key="2">
    <source>
        <dbReference type="ARBA" id="ARBA00022692"/>
    </source>
</evidence>
<dbReference type="GO" id="GO:0000045">
    <property type="term" value="P:autophagosome assembly"/>
    <property type="evidence" value="ECO:0007669"/>
    <property type="project" value="TreeGrafter"/>
</dbReference>
<evidence type="ECO:0000256" key="6">
    <source>
        <dbReference type="SAM" id="Phobius"/>
    </source>
</evidence>
<dbReference type="EMBL" id="GEDC01015319">
    <property type="protein sequence ID" value="JAS21979.1"/>
    <property type="molecule type" value="Transcribed_RNA"/>
</dbReference>
<comment type="similarity">
    <text evidence="5">Belongs to the TMEM41 family.</text>
</comment>
<feature type="domain" description="VTT" evidence="7">
    <location>
        <begin position="162"/>
        <end position="282"/>
    </location>
</feature>
<dbReference type="GO" id="GO:0005789">
    <property type="term" value="C:endoplasmic reticulum membrane"/>
    <property type="evidence" value="ECO:0007669"/>
    <property type="project" value="TreeGrafter"/>
</dbReference>
<gene>
    <name evidence="8" type="ORF">g.13340</name>
    <name evidence="9" type="ORF">g.13342</name>
</gene>
<dbReference type="EMBL" id="GEDC01010087">
    <property type="protein sequence ID" value="JAS27211.1"/>
    <property type="molecule type" value="Transcribed_RNA"/>
</dbReference>
<accession>A0A1B6D8G6</accession>